<sequence length="133" mass="14145">MCDSEQGNSSLEGVGMWECVGRRRQRRQSDPGASSQVNWLERNARSEAKGGRRDLGAVGQATGRRQAPGGRRQKDMSGAGRGRKRQGKAKARAPPGRGETGKHGITKPDAGEGSTAGGTRGEWGKGEEEEEEA</sequence>
<protein>
    <submittedName>
        <fullName evidence="2">Uncharacterized protein</fullName>
    </submittedName>
</protein>
<accession>A0A9N7W442</accession>
<dbReference type="EMBL" id="CADEAL010004489">
    <property type="protein sequence ID" value="CAB1460647.1"/>
    <property type="molecule type" value="Genomic_DNA"/>
</dbReference>
<evidence type="ECO:0000313" key="2">
    <source>
        <dbReference type="EMBL" id="CAB1460647.1"/>
    </source>
</evidence>
<feature type="region of interest" description="Disordered" evidence="1">
    <location>
        <begin position="23"/>
        <end position="133"/>
    </location>
</feature>
<reference evidence="2" key="1">
    <citation type="submission" date="2020-03" db="EMBL/GenBank/DDBJ databases">
        <authorList>
            <person name="Weist P."/>
        </authorList>
    </citation>
    <scope>NUCLEOTIDE SEQUENCE</scope>
</reference>
<evidence type="ECO:0000256" key="1">
    <source>
        <dbReference type="SAM" id="MobiDB-lite"/>
    </source>
</evidence>
<name>A0A9N7W442_PLEPL</name>
<keyword evidence="3" id="KW-1185">Reference proteome</keyword>
<feature type="compositionally biased region" description="Basic and acidic residues" evidence="1">
    <location>
        <begin position="42"/>
        <end position="55"/>
    </location>
</feature>
<organism evidence="2 3">
    <name type="scientific">Pleuronectes platessa</name>
    <name type="common">European plaice</name>
    <dbReference type="NCBI Taxonomy" id="8262"/>
    <lineage>
        <taxon>Eukaryota</taxon>
        <taxon>Metazoa</taxon>
        <taxon>Chordata</taxon>
        <taxon>Craniata</taxon>
        <taxon>Vertebrata</taxon>
        <taxon>Euteleostomi</taxon>
        <taxon>Actinopterygii</taxon>
        <taxon>Neopterygii</taxon>
        <taxon>Teleostei</taxon>
        <taxon>Neoteleostei</taxon>
        <taxon>Acanthomorphata</taxon>
        <taxon>Carangaria</taxon>
        <taxon>Pleuronectiformes</taxon>
        <taxon>Pleuronectoidei</taxon>
        <taxon>Pleuronectidae</taxon>
        <taxon>Pleuronectes</taxon>
    </lineage>
</organism>
<feature type="compositionally biased region" description="Basic residues" evidence="1">
    <location>
        <begin position="81"/>
        <end position="91"/>
    </location>
</feature>
<evidence type="ECO:0000313" key="3">
    <source>
        <dbReference type="Proteomes" id="UP001153269"/>
    </source>
</evidence>
<dbReference type="AlphaFoldDB" id="A0A9N7W442"/>
<proteinExistence type="predicted"/>
<dbReference type="Proteomes" id="UP001153269">
    <property type="component" value="Unassembled WGS sequence"/>
</dbReference>
<gene>
    <name evidence="2" type="ORF">PLEPLA_LOCUS48498</name>
</gene>
<comment type="caution">
    <text evidence="2">The sequence shown here is derived from an EMBL/GenBank/DDBJ whole genome shotgun (WGS) entry which is preliminary data.</text>
</comment>